<dbReference type="AlphaFoldDB" id="X0YPZ6"/>
<accession>X0YPZ6</accession>
<protein>
    <recommendedName>
        <fullName evidence="1">DNA polymerase III subunit tau-like C-terminal domain-containing protein</fullName>
    </recommendedName>
</protein>
<feature type="domain" description="DNA polymerase III subunit tau-like C-terminal" evidence="1">
    <location>
        <begin position="39"/>
        <end position="116"/>
    </location>
</feature>
<comment type="caution">
    <text evidence="2">The sequence shown here is derived from an EMBL/GenBank/DDBJ whole genome shotgun (WGS) entry which is preliminary data.</text>
</comment>
<evidence type="ECO:0000313" key="2">
    <source>
        <dbReference type="EMBL" id="GAG38801.1"/>
    </source>
</evidence>
<organism evidence="2">
    <name type="scientific">marine sediment metagenome</name>
    <dbReference type="NCBI Taxonomy" id="412755"/>
    <lineage>
        <taxon>unclassified sequences</taxon>
        <taxon>metagenomes</taxon>
        <taxon>ecological metagenomes</taxon>
    </lineage>
</organism>
<sequence length="160" mass="17530">KTEIEAEQAVSVGLNGMDVVKDDSETSDNEVECLTITPTTDSIRASWEALTGRVGKVKPAIGPSLVFGVPESFENGRLTLSFDSEHVFHQKTVESNIHVVEEIIGAFLGTQTTIKCFVRHTGVEKKTSESEDIINREPIIGEILDRFNGEIKGLWGEKNG</sequence>
<dbReference type="InterPro" id="IPR048448">
    <property type="entry name" value="DnaX-like_C"/>
</dbReference>
<dbReference type="EMBL" id="BARS01048652">
    <property type="protein sequence ID" value="GAG38801.1"/>
    <property type="molecule type" value="Genomic_DNA"/>
</dbReference>
<feature type="non-terminal residue" evidence="2">
    <location>
        <position position="1"/>
    </location>
</feature>
<gene>
    <name evidence="2" type="ORF">S01H1_72877</name>
</gene>
<proteinExistence type="predicted"/>
<dbReference type="Pfam" id="PF20964">
    <property type="entry name" value="DnaX_C"/>
    <property type="match status" value="1"/>
</dbReference>
<name>X0YPZ6_9ZZZZ</name>
<evidence type="ECO:0000259" key="1">
    <source>
        <dbReference type="Pfam" id="PF20964"/>
    </source>
</evidence>
<reference evidence="2" key="1">
    <citation type="journal article" date="2014" name="Front. Microbiol.">
        <title>High frequency of phylogenetically diverse reductive dehalogenase-homologous genes in deep subseafloor sedimentary metagenomes.</title>
        <authorList>
            <person name="Kawai M."/>
            <person name="Futagami T."/>
            <person name="Toyoda A."/>
            <person name="Takaki Y."/>
            <person name="Nishi S."/>
            <person name="Hori S."/>
            <person name="Arai W."/>
            <person name="Tsubouchi T."/>
            <person name="Morono Y."/>
            <person name="Uchiyama I."/>
            <person name="Ito T."/>
            <person name="Fujiyama A."/>
            <person name="Inagaki F."/>
            <person name="Takami H."/>
        </authorList>
    </citation>
    <scope>NUCLEOTIDE SEQUENCE</scope>
    <source>
        <strain evidence="2">Expedition CK06-06</strain>
    </source>
</reference>